<dbReference type="InterPro" id="IPR011032">
    <property type="entry name" value="GroES-like_sf"/>
</dbReference>
<keyword evidence="3" id="KW-0862">Zinc</keyword>
<keyword evidence="4" id="KW-0560">Oxidoreductase</keyword>
<evidence type="ECO:0000256" key="1">
    <source>
        <dbReference type="ARBA" id="ARBA00001947"/>
    </source>
</evidence>
<accession>A0A4U0UXW3</accession>
<evidence type="ECO:0000313" key="7">
    <source>
        <dbReference type="Proteomes" id="UP000309340"/>
    </source>
</evidence>
<feature type="non-terminal residue" evidence="6">
    <location>
        <position position="77"/>
    </location>
</feature>
<comment type="cofactor">
    <cofactor evidence="1">
        <name>Zn(2+)</name>
        <dbReference type="ChEBI" id="CHEBI:29105"/>
    </cofactor>
</comment>
<dbReference type="PROSITE" id="PS00059">
    <property type="entry name" value="ADH_ZINC"/>
    <property type="match status" value="1"/>
</dbReference>
<evidence type="ECO:0000259" key="5">
    <source>
        <dbReference type="Pfam" id="PF08240"/>
    </source>
</evidence>
<organism evidence="6 7">
    <name type="scientific">Friedmanniomyces simplex</name>
    <dbReference type="NCBI Taxonomy" id="329884"/>
    <lineage>
        <taxon>Eukaryota</taxon>
        <taxon>Fungi</taxon>
        <taxon>Dikarya</taxon>
        <taxon>Ascomycota</taxon>
        <taxon>Pezizomycotina</taxon>
        <taxon>Dothideomycetes</taxon>
        <taxon>Dothideomycetidae</taxon>
        <taxon>Mycosphaerellales</taxon>
        <taxon>Teratosphaeriaceae</taxon>
        <taxon>Friedmanniomyces</taxon>
    </lineage>
</organism>
<dbReference type="STRING" id="329884.A0A4U0UXW3"/>
<evidence type="ECO:0000256" key="2">
    <source>
        <dbReference type="ARBA" id="ARBA00022723"/>
    </source>
</evidence>
<sequence>MPTTTEAYIARPPSSSLHLEPVTYPDLAPHELLVDILAASVCHSDVRAAQGTFHMKPPLILGHEGAGYVREIGSGVT</sequence>
<dbReference type="AlphaFoldDB" id="A0A4U0UXW3"/>
<comment type="caution">
    <text evidence="6">The sequence shown here is derived from an EMBL/GenBank/DDBJ whole genome shotgun (WGS) entry which is preliminary data.</text>
</comment>
<dbReference type="EMBL" id="NAJQ01002573">
    <property type="protein sequence ID" value="TKA41041.1"/>
    <property type="molecule type" value="Genomic_DNA"/>
</dbReference>
<keyword evidence="7" id="KW-1185">Reference proteome</keyword>
<reference evidence="6 7" key="1">
    <citation type="submission" date="2017-03" db="EMBL/GenBank/DDBJ databases">
        <title>Genomes of endolithic fungi from Antarctica.</title>
        <authorList>
            <person name="Coleine C."/>
            <person name="Masonjones S."/>
            <person name="Stajich J.E."/>
        </authorList>
    </citation>
    <scope>NUCLEOTIDE SEQUENCE [LARGE SCALE GENOMIC DNA]</scope>
    <source>
        <strain evidence="6 7">CCFEE 5184</strain>
    </source>
</reference>
<dbReference type="InterPro" id="IPR013154">
    <property type="entry name" value="ADH-like_N"/>
</dbReference>
<dbReference type="Pfam" id="PF08240">
    <property type="entry name" value="ADH_N"/>
    <property type="match status" value="1"/>
</dbReference>
<name>A0A4U0UXW3_9PEZI</name>
<evidence type="ECO:0000256" key="3">
    <source>
        <dbReference type="ARBA" id="ARBA00022833"/>
    </source>
</evidence>
<dbReference type="PANTHER" id="PTHR42940:SF8">
    <property type="entry name" value="VACUOLAR PROTEIN SORTING-ASSOCIATED PROTEIN 11"/>
    <property type="match status" value="1"/>
</dbReference>
<dbReference type="InterPro" id="IPR002328">
    <property type="entry name" value="ADH_Zn_CS"/>
</dbReference>
<protein>
    <recommendedName>
        <fullName evidence="5">Alcohol dehydrogenase-like N-terminal domain-containing protein</fullName>
    </recommendedName>
</protein>
<dbReference type="OrthoDB" id="1560166at2759"/>
<dbReference type="SUPFAM" id="SSF50129">
    <property type="entry name" value="GroES-like"/>
    <property type="match status" value="1"/>
</dbReference>
<gene>
    <name evidence="6" type="ORF">B0A55_13677</name>
</gene>
<dbReference type="PANTHER" id="PTHR42940">
    <property type="entry name" value="ALCOHOL DEHYDROGENASE 1-RELATED"/>
    <property type="match status" value="1"/>
</dbReference>
<dbReference type="GO" id="GO:0016491">
    <property type="term" value="F:oxidoreductase activity"/>
    <property type="evidence" value="ECO:0007669"/>
    <property type="project" value="UniProtKB-KW"/>
</dbReference>
<evidence type="ECO:0000313" key="6">
    <source>
        <dbReference type="EMBL" id="TKA41041.1"/>
    </source>
</evidence>
<dbReference type="GO" id="GO:0008270">
    <property type="term" value="F:zinc ion binding"/>
    <property type="evidence" value="ECO:0007669"/>
    <property type="project" value="InterPro"/>
</dbReference>
<feature type="domain" description="Alcohol dehydrogenase-like N-terminal" evidence="5">
    <location>
        <begin position="29"/>
        <end position="77"/>
    </location>
</feature>
<evidence type="ECO:0000256" key="4">
    <source>
        <dbReference type="ARBA" id="ARBA00023002"/>
    </source>
</evidence>
<keyword evidence="2" id="KW-0479">Metal-binding</keyword>
<dbReference type="Proteomes" id="UP000309340">
    <property type="component" value="Unassembled WGS sequence"/>
</dbReference>
<dbReference type="Gene3D" id="3.90.180.10">
    <property type="entry name" value="Medium-chain alcohol dehydrogenases, catalytic domain"/>
    <property type="match status" value="1"/>
</dbReference>
<proteinExistence type="predicted"/>